<dbReference type="GO" id="GO:0007339">
    <property type="term" value="P:binding of sperm to zona pellucida"/>
    <property type="evidence" value="ECO:0007669"/>
    <property type="project" value="TreeGrafter"/>
</dbReference>
<dbReference type="InterPro" id="IPR055356">
    <property type="entry name" value="ZP-N"/>
</dbReference>
<dbReference type="Pfam" id="PF00100">
    <property type="entry name" value="Zona_pellucida"/>
    <property type="match status" value="1"/>
</dbReference>
<feature type="chain" id="PRO_5042486441" evidence="2">
    <location>
        <begin position="21"/>
        <end position="511"/>
    </location>
</feature>
<dbReference type="PANTHER" id="PTHR11576:SF26">
    <property type="entry name" value="ZONA PELLUCIDA GLYCOPROTEIN 3D TANDEM DUPLICATE 2"/>
    <property type="match status" value="1"/>
</dbReference>
<dbReference type="Proteomes" id="UP000694890">
    <property type="component" value="Linkage group LG5"/>
</dbReference>
<evidence type="ECO:0000259" key="3">
    <source>
        <dbReference type="PROSITE" id="PS51034"/>
    </source>
</evidence>
<dbReference type="PANTHER" id="PTHR11576">
    <property type="entry name" value="ZONA PELLUCIDA SPERM-BINDING PROTEIN 3"/>
    <property type="match status" value="1"/>
</dbReference>
<dbReference type="GO" id="GO:0032190">
    <property type="term" value="F:acrosin binding"/>
    <property type="evidence" value="ECO:0007669"/>
    <property type="project" value="TreeGrafter"/>
</dbReference>
<evidence type="ECO:0000313" key="5">
    <source>
        <dbReference type="RefSeq" id="XP_050926761.1"/>
    </source>
</evidence>
<evidence type="ECO:0000256" key="1">
    <source>
        <dbReference type="ARBA" id="ARBA00023157"/>
    </source>
</evidence>
<dbReference type="InterPro" id="IPR042235">
    <property type="entry name" value="ZP-C_dom"/>
</dbReference>
<dbReference type="GeneID" id="108875614"/>
<dbReference type="FunFam" id="2.60.40.4100:FF:000002">
    <property type="entry name" value="Zona pellucida sperm-binding protein 3"/>
    <property type="match status" value="1"/>
</dbReference>
<dbReference type="AlphaFoldDB" id="A0AAJ8B5I4"/>
<keyword evidence="1" id="KW-1015">Disulfide bond</keyword>
<evidence type="ECO:0000256" key="2">
    <source>
        <dbReference type="SAM" id="SignalP"/>
    </source>
</evidence>
<feature type="domain" description="ZP" evidence="3">
    <location>
        <begin position="137"/>
        <end position="394"/>
    </location>
</feature>
<proteinExistence type="predicted"/>
<keyword evidence="2" id="KW-0732">Signal</keyword>
<dbReference type="Gene3D" id="2.60.40.3210">
    <property type="entry name" value="Zona pellucida, ZP-N domain"/>
    <property type="match status" value="1"/>
</dbReference>
<sequence>MKMGLLHTGLLLLLFCSVYSYQFKSRAGYGLFVQDPELEWGRMETVIGEEMSPAPAPKAKIWKSASNSGSSTPEAKKFPEYVRVESSKYPKTAFKPEKGARPLPAWVKEMLLPPTVAPKSGIASGKAAVRPKLIEILCHVDRMYVRIRREIFKTKTAYKDLKLGKCPVNQGTKVHYYFLYLLKTDCGFKKENNVDYLSISNTLHYKPSSVIVREIPFDIPLQCKFPRNFHSYKIGFHPQLQGGTVYKALQPKSSVSLTPQDASGNEITGSKTYTLGQPMYFEAKRSDKTSKSGDQRMYINKCFMTASENPNSNLKYTVIDKYGCMVDGKMTDQSKFLSDSSKKIQKFSVGAFVFKDKLSSSSSSQQLYMHCAISMGKLTPTASSKACNYDPATKKWKELYGDDSVCTCCESSCPSGQSKGTFLPFCVLHIMGSYDKSIWRKRRSFTHDSDFGAQLSLSIGQFKKHLVMHMQYCKSSAYHDLTLRQSCRITHISRSCSSTNQGLLFYHVPFQ</sequence>
<name>A0AAJ8B5I4_LATCA</name>
<dbReference type="Gene3D" id="2.60.40.4100">
    <property type="entry name" value="Zona pellucida, ZP-C domain"/>
    <property type="match status" value="1"/>
</dbReference>
<evidence type="ECO:0000313" key="4">
    <source>
        <dbReference type="Proteomes" id="UP000694890"/>
    </source>
</evidence>
<protein>
    <submittedName>
        <fullName evidence="5">Zona pellucida sperm-binding protein 3 isoform X1</fullName>
    </submittedName>
</protein>
<dbReference type="InterPro" id="IPR055355">
    <property type="entry name" value="ZP-C"/>
</dbReference>
<organism evidence="4 5">
    <name type="scientific">Lates calcarifer</name>
    <name type="common">Barramundi</name>
    <name type="synonym">Holocentrus calcarifer</name>
    <dbReference type="NCBI Taxonomy" id="8187"/>
    <lineage>
        <taxon>Eukaryota</taxon>
        <taxon>Metazoa</taxon>
        <taxon>Chordata</taxon>
        <taxon>Craniata</taxon>
        <taxon>Vertebrata</taxon>
        <taxon>Euteleostomi</taxon>
        <taxon>Actinopterygii</taxon>
        <taxon>Neopterygii</taxon>
        <taxon>Teleostei</taxon>
        <taxon>Neoteleostei</taxon>
        <taxon>Acanthomorphata</taxon>
        <taxon>Carangaria</taxon>
        <taxon>Carangaria incertae sedis</taxon>
        <taxon>Centropomidae</taxon>
        <taxon>Lates</taxon>
    </lineage>
</organism>
<gene>
    <name evidence="5" type="primary">zp3c</name>
</gene>
<dbReference type="InterPro" id="IPR001507">
    <property type="entry name" value="ZP_dom"/>
</dbReference>
<accession>A0AAJ8B5I4</accession>
<dbReference type="Pfam" id="PF23344">
    <property type="entry name" value="ZP-N"/>
    <property type="match status" value="1"/>
</dbReference>
<dbReference type="CTD" id="563179"/>
<dbReference type="PROSITE" id="PS51034">
    <property type="entry name" value="ZP_2"/>
    <property type="match status" value="1"/>
</dbReference>
<dbReference type="GO" id="GO:2000344">
    <property type="term" value="P:positive regulation of acrosome reaction"/>
    <property type="evidence" value="ECO:0007669"/>
    <property type="project" value="TreeGrafter"/>
</dbReference>
<dbReference type="GO" id="GO:0035803">
    <property type="term" value="P:egg coat formation"/>
    <property type="evidence" value="ECO:0007669"/>
    <property type="project" value="TreeGrafter"/>
</dbReference>
<dbReference type="RefSeq" id="XP_050926761.1">
    <property type="nucleotide sequence ID" value="XM_051070804.1"/>
</dbReference>
<reference evidence="5" key="1">
    <citation type="submission" date="2025-08" db="UniProtKB">
        <authorList>
            <consortium name="RefSeq"/>
        </authorList>
    </citation>
    <scope>IDENTIFICATION</scope>
    <source>
        <tissue evidence="5">Brain</tissue>
    </source>
</reference>
<dbReference type="SMART" id="SM00241">
    <property type="entry name" value="ZP"/>
    <property type="match status" value="1"/>
</dbReference>
<dbReference type="GO" id="GO:0031012">
    <property type="term" value="C:extracellular matrix"/>
    <property type="evidence" value="ECO:0007669"/>
    <property type="project" value="TreeGrafter"/>
</dbReference>
<feature type="signal peptide" evidence="2">
    <location>
        <begin position="1"/>
        <end position="20"/>
    </location>
</feature>